<organism evidence="3 4">
    <name type="scientific">Pleurodeles waltl</name>
    <name type="common">Iberian ribbed newt</name>
    <dbReference type="NCBI Taxonomy" id="8319"/>
    <lineage>
        <taxon>Eukaryota</taxon>
        <taxon>Metazoa</taxon>
        <taxon>Chordata</taxon>
        <taxon>Craniata</taxon>
        <taxon>Vertebrata</taxon>
        <taxon>Euteleostomi</taxon>
        <taxon>Amphibia</taxon>
        <taxon>Batrachia</taxon>
        <taxon>Caudata</taxon>
        <taxon>Salamandroidea</taxon>
        <taxon>Salamandridae</taxon>
        <taxon>Pleurodelinae</taxon>
        <taxon>Pleurodeles</taxon>
    </lineage>
</organism>
<protein>
    <recommendedName>
        <fullName evidence="5">Secreted protein</fullName>
    </recommendedName>
</protein>
<evidence type="ECO:0000313" key="4">
    <source>
        <dbReference type="Proteomes" id="UP001066276"/>
    </source>
</evidence>
<dbReference type="EMBL" id="JANPWB010000008">
    <property type="protein sequence ID" value="KAJ1163538.1"/>
    <property type="molecule type" value="Genomic_DNA"/>
</dbReference>
<sequence length="169" mass="18967">MHSRERRVSGYGVHLVVLLWIQGGLQMFPPMTVRELERVRDDAGVAIARRWDAGTGPWVRSDQWNKVEELHSTHRVSVVDSNCLRNTTSFWRRGGPYFARQCLHPGMRHRSDSVPCRSPTEPDTCRATPNLTAARPHHLRRPGLTSPEAASPSNAPPHGSTEGKRPQPA</sequence>
<evidence type="ECO:0008006" key="5">
    <source>
        <dbReference type="Google" id="ProtNLM"/>
    </source>
</evidence>
<feature type="region of interest" description="Disordered" evidence="1">
    <location>
        <begin position="107"/>
        <end position="169"/>
    </location>
</feature>
<accession>A0AAV7SHH3</accession>
<keyword evidence="4" id="KW-1185">Reference proteome</keyword>
<keyword evidence="2" id="KW-0812">Transmembrane</keyword>
<dbReference type="AlphaFoldDB" id="A0AAV7SHH3"/>
<feature type="compositionally biased region" description="Low complexity" evidence="1">
    <location>
        <begin position="146"/>
        <end position="157"/>
    </location>
</feature>
<keyword evidence="2" id="KW-0472">Membrane</keyword>
<evidence type="ECO:0000313" key="3">
    <source>
        <dbReference type="EMBL" id="KAJ1163538.1"/>
    </source>
</evidence>
<proteinExistence type="predicted"/>
<dbReference type="Proteomes" id="UP001066276">
    <property type="component" value="Chromosome 4_2"/>
</dbReference>
<feature type="transmembrane region" description="Helical" evidence="2">
    <location>
        <begin position="12"/>
        <end position="29"/>
    </location>
</feature>
<evidence type="ECO:0000256" key="1">
    <source>
        <dbReference type="SAM" id="MobiDB-lite"/>
    </source>
</evidence>
<gene>
    <name evidence="3" type="ORF">NDU88_003996</name>
</gene>
<keyword evidence="2" id="KW-1133">Transmembrane helix</keyword>
<evidence type="ECO:0000256" key="2">
    <source>
        <dbReference type="SAM" id="Phobius"/>
    </source>
</evidence>
<comment type="caution">
    <text evidence="3">The sequence shown here is derived from an EMBL/GenBank/DDBJ whole genome shotgun (WGS) entry which is preliminary data.</text>
</comment>
<reference evidence="3" key="1">
    <citation type="journal article" date="2022" name="bioRxiv">
        <title>Sequencing and chromosome-scale assembly of the giantPleurodeles waltlgenome.</title>
        <authorList>
            <person name="Brown T."/>
            <person name="Elewa A."/>
            <person name="Iarovenko S."/>
            <person name="Subramanian E."/>
            <person name="Araus A.J."/>
            <person name="Petzold A."/>
            <person name="Susuki M."/>
            <person name="Suzuki K.-i.T."/>
            <person name="Hayashi T."/>
            <person name="Toyoda A."/>
            <person name="Oliveira C."/>
            <person name="Osipova E."/>
            <person name="Leigh N.D."/>
            <person name="Simon A."/>
            <person name="Yun M.H."/>
        </authorList>
    </citation>
    <scope>NUCLEOTIDE SEQUENCE</scope>
    <source>
        <strain evidence="3">20211129_DDA</strain>
        <tissue evidence="3">Liver</tissue>
    </source>
</reference>
<name>A0AAV7SHH3_PLEWA</name>